<comment type="caution">
    <text evidence="2">The sequence shown here is derived from an EMBL/GenBank/DDBJ whole genome shotgun (WGS) entry which is preliminary data.</text>
</comment>
<organism evidence="2 3">
    <name type="scientific">Pleurodeles waltl</name>
    <name type="common">Iberian ribbed newt</name>
    <dbReference type="NCBI Taxonomy" id="8319"/>
    <lineage>
        <taxon>Eukaryota</taxon>
        <taxon>Metazoa</taxon>
        <taxon>Chordata</taxon>
        <taxon>Craniata</taxon>
        <taxon>Vertebrata</taxon>
        <taxon>Euteleostomi</taxon>
        <taxon>Amphibia</taxon>
        <taxon>Batrachia</taxon>
        <taxon>Caudata</taxon>
        <taxon>Salamandroidea</taxon>
        <taxon>Salamandridae</taxon>
        <taxon>Pleurodelinae</taxon>
        <taxon>Pleurodeles</taxon>
    </lineage>
</organism>
<dbReference type="AlphaFoldDB" id="A0AAV7NBJ3"/>
<proteinExistence type="predicted"/>
<evidence type="ECO:0000256" key="1">
    <source>
        <dbReference type="SAM" id="MobiDB-lite"/>
    </source>
</evidence>
<evidence type="ECO:0000313" key="3">
    <source>
        <dbReference type="Proteomes" id="UP001066276"/>
    </source>
</evidence>
<keyword evidence="3" id="KW-1185">Reference proteome</keyword>
<gene>
    <name evidence="2" type="ORF">NDU88_001574</name>
</gene>
<accession>A0AAV7NBJ3</accession>
<evidence type="ECO:0000313" key="2">
    <source>
        <dbReference type="EMBL" id="KAJ1113326.1"/>
    </source>
</evidence>
<dbReference type="Proteomes" id="UP001066276">
    <property type="component" value="Chromosome 8"/>
</dbReference>
<reference evidence="2" key="1">
    <citation type="journal article" date="2022" name="bioRxiv">
        <title>Sequencing and chromosome-scale assembly of the giantPleurodeles waltlgenome.</title>
        <authorList>
            <person name="Brown T."/>
            <person name="Elewa A."/>
            <person name="Iarovenko S."/>
            <person name="Subramanian E."/>
            <person name="Araus A.J."/>
            <person name="Petzold A."/>
            <person name="Susuki M."/>
            <person name="Suzuki K.-i.T."/>
            <person name="Hayashi T."/>
            <person name="Toyoda A."/>
            <person name="Oliveira C."/>
            <person name="Osipova E."/>
            <person name="Leigh N.D."/>
            <person name="Simon A."/>
            <person name="Yun M.H."/>
        </authorList>
    </citation>
    <scope>NUCLEOTIDE SEQUENCE</scope>
    <source>
        <strain evidence="2">20211129_DDA</strain>
        <tissue evidence="2">Liver</tissue>
    </source>
</reference>
<dbReference type="EMBL" id="JANPWB010000012">
    <property type="protein sequence ID" value="KAJ1113326.1"/>
    <property type="molecule type" value="Genomic_DNA"/>
</dbReference>
<feature type="compositionally biased region" description="Gly residues" evidence="1">
    <location>
        <begin position="52"/>
        <end position="67"/>
    </location>
</feature>
<feature type="region of interest" description="Disordered" evidence="1">
    <location>
        <begin position="35"/>
        <end position="67"/>
    </location>
</feature>
<name>A0AAV7NBJ3_PLEWA</name>
<protein>
    <submittedName>
        <fullName evidence="2">Uncharacterized protein</fullName>
    </submittedName>
</protein>
<sequence>MNPVSRQPLSGTAEHEIGLFRRDLLAEKSKVSRRLVRQKPLLLDPQKNKGSCLGGPSGGGPVSGVQE</sequence>